<keyword evidence="3" id="KW-1185">Reference proteome</keyword>
<evidence type="ECO:0000256" key="1">
    <source>
        <dbReference type="ARBA" id="ARBA00022729"/>
    </source>
</evidence>
<accession>A0A0W1RFR1</accession>
<evidence type="ECO:0000313" key="2">
    <source>
        <dbReference type="EMBL" id="KTG12234.1"/>
    </source>
</evidence>
<dbReference type="GO" id="GO:0055085">
    <property type="term" value="P:transmembrane transport"/>
    <property type="evidence" value="ECO:0007669"/>
    <property type="project" value="InterPro"/>
</dbReference>
<gene>
    <name evidence="2" type="ORF">AUR66_19725</name>
</gene>
<dbReference type="CDD" id="cd13603">
    <property type="entry name" value="PBP2_TRAP_Siap_TeaA_like"/>
    <property type="match status" value="1"/>
</dbReference>
<dbReference type="Pfam" id="PF03480">
    <property type="entry name" value="DctP"/>
    <property type="match status" value="1"/>
</dbReference>
<dbReference type="AlphaFoldDB" id="A0A0W1RFR1"/>
<comment type="caution">
    <text evidence="2">The sequence shown here is derived from an EMBL/GenBank/DDBJ whole genome shotgun (WGS) entry which is preliminary data.</text>
</comment>
<organism evidence="2 3">
    <name type="scientific">Haloferax profundi</name>
    <dbReference type="NCBI Taxonomy" id="1544718"/>
    <lineage>
        <taxon>Archaea</taxon>
        <taxon>Methanobacteriati</taxon>
        <taxon>Methanobacteriota</taxon>
        <taxon>Stenosarchaea group</taxon>
        <taxon>Halobacteria</taxon>
        <taxon>Halobacteriales</taxon>
        <taxon>Haloferacaceae</taxon>
        <taxon>Haloferax</taxon>
    </lineage>
</organism>
<protein>
    <recommendedName>
        <fullName evidence="4">TRAP dicarboxylate transporter subunit DctP</fullName>
    </recommendedName>
</protein>
<dbReference type="Gene3D" id="3.40.190.170">
    <property type="entry name" value="Bacterial extracellular solute-binding protein, family 7"/>
    <property type="match status" value="1"/>
</dbReference>
<proteinExistence type="predicted"/>
<dbReference type="PANTHER" id="PTHR33376">
    <property type="match status" value="1"/>
</dbReference>
<dbReference type="EMBL" id="LOPV01000628">
    <property type="protein sequence ID" value="KTG12234.1"/>
    <property type="molecule type" value="Genomic_DNA"/>
</dbReference>
<name>A0A0W1RFR1_9EURY</name>
<dbReference type="InterPro" id="IPR038404">
    <property type="entry name" value="TRAP_DctP_sf"/>
</dbReference>
<dbReference type="PANTHER" id="PTHR33376:SF4">
    <property type="entry name" value="SIALIC ACID-BINDING PERIPLASMIC PROTEIN SIAP"/>
    <property type="match status" value="1"/>
</dbReference>
<evidence type="ECO:0000313" key="3">
    <source>
        <dbReference type="Proteomes" id="UP000053157"/>
    </source>
</evidence>
<dbReference type="NCBIfam" id="NF037995">
    <property type="entry name" value="TRAP_S1"/>
    <property type="match status" value="1"/>
</dbReference>
<keyword evidence="1" id="KW-0732">Signal</keyword>
<reference evidence="2 3" key="1">
    <citation type="submission" date="2015-12" db="EMBL/GenBank/DDBJ databases">
        <title>Haloferax profundi sp. nov. isolated from the Discovery deep brine-seawater interface in the Red Sea.</title>
        <authorList>
            <person name="Zhang G."/>
            <person name="Stingl U."/>
            <person name="Rashid M."/>
        </authorList>
    </citation>
    <scope>NUCLEOTIDE SEQUENCE [LARGE SCALE GENOMIC DNA]</scope>
    <source>
        <strain evidence="2 3">SB29</strain>
    </source>
</reference>
<dbReference type="InterPro" id="IPR018389">
    <property type="entry name" value="DctP_fam"/>
</dbReference>
<dbReference type="Proteomes" id="UP000053157">
    <property type="component" value="Unassembled WGS sequence"/>
</dbReference>
<sequence length="255" mass="28572">MIQGTSSGSIEMGHNDFSALGQLYEQMSVFNLPYIYEDRDHLMRATDPRSSEVLQELNKELVDKSDIRVIGGWYYGRRQLTCNSAIKKPADLNNKKIRAIPLKVFLTTVRGLGAQPEAVDFSELPSALATGVVDGQENPLVTIDANKFYEQQSHLMMTSHITLQLPVYINEKAWQGLSEENQQTVRSTIAELRAESLAEGKQKEQELRGTLQEKGMTIIDESSGLQLDAFKESVNDEVESAFSGWSDLVSRIEKI</sequence>
<evidence type="ECO:0008006" key="4">
    <source>
        <dbReference type="Google" id="ProtNLM"/>
    </source>
</evidence>